<dbReference type="Gene3D" id="3.30.565.10">
    <property type="entry name" value="Histidine kinase-like ATPase, C-terminal domain"/>
    <property type="match status" value="1"/>
</dbReference>
<dbReference type="PANTHER" id="PTHR34220">
    <property type="entry name" value="SENSOR HISTIDINE KINASE YPDA"/>
    <property type="match status" value="1"/>
</dbReference>
<evidence type="ECO:0000259" key="2">
    <source>
        <dbReference type="Pfam" id="PF06580"/>
    </source>
</evidence>
<dbReference type="Proteomes" id="UP001060919">
    <property type="component" value="Chromosome"/>
</dbReference>
<dbReference type="GO" id="GO:0000155">
    <property type="term" value="F:phosphorelay sensor kinase activity"/>
    <property type="evidence" value="ECO:0007669"/>
    <property type="project" value="InterPro"/>
</dbReference>
<keyword evidence="4" id="KW-1185">Reference proteome</keyword>
<keyword evidence="1" id="KW-0812">Transmembrane</keyword>
<keyword evidence="1" id="KW-0472">Membrane</keyword>
<proteinExistence type="predicted"/>
<feature type="transmembrane region" description="Helical" evidence="1">
    <location>
        <begin position="7"/>
        <end position="28"/>
    </location>
</feature>
<keyword evidence="3" id="KW-0808">Transferase</keyword>
<keyword evidence="1" id="KW-1133">Transmembrane helix</keyword>
<dbReference type="Pfam" id="PF06580">
    <property type="entry name" value="His_kinase"/>
    <property type="match status" value="1"/>
</dbReference>
<sequence>MKKPFVIVLHLIFWGGFLFLLMVMLGIYFRGNVPESRLAFYMELLCGFILVPSMTSFYLFYFGVFPNYLRQRKIALSIVYGIFSTLLAVTLGVLSLSFIRDVTPTFGICKKNSPDGLLVMFFVSLACGAIALILKGCLTWLEEIKLKDRLRQKNHEMELALIKAQLDPHFLFNTINNIDVLMLKNALEASKYLNKLSDIMRFMLFETKTDKIPLAHEIEYIQKYIELQKIRTSNSDYVNFEVIGNPQHQTIAPMAFISFIENAFKHTNNKKIKNAIDIVIKIEGDAISLVCKNKFDSSRKKQTKSNGIGNHLIQKRLNLIYQKKHQLNISNQKDLYQVFLRLQTVR</sequence>
<dbReference type="PANTHER" id="PTHR34220:SF7">
    <property type="entry name" value="SENSOR HISTIDINE KINASE YPDA"/>
    <property type="match status" value="1"/>
</dbReference>
<gene>
    <name evidence="3" type="ORF">AsAng_0014870</name>
</gene>
<feature type="transmembrane region" description="Helical" evidence="1">
    <location>
        <begin position="119"/>
        <end position="141"/>
    </location>
</feature>
<evidence type="ECO:0000256" key="1">
    <source>
        <dbReference type="SAM" id="Phobius"/>
    </source>
</evidence>
<keyword evidence="3" id="KW-0418">Kinase</keyword>
<evidence type="ECO:0000313" key="4">
    <source>
        <dbReference type="Proteomes" id="UP001060919"/>
    </source>
</evidence>
<feature type="transmembrane region" description="Helical" evidence="1">
    <location>
        <begin position="74"/>
        <end position="99"/>
    </location>
</feature>
<evidence type="ECO:0000313" key="3">
    <source>
        <dbReference type="EMBL" id="BDS10778.1"/>
    </source>
</evidence>
<dbReference type="InterPro" id="IPR010559">
    <property type="entry name" value="Sig_transdc_His_kin_internal"/>
</dbReference>
<dbReference type="GO" id="GO:0016020">
    <property type="term" value="C:membrane"/>
    <property type="evidence" value="ECO:0007669"/>
    <property type="project" value="InterPro"/>
</dbReference>
<dbReference type="KEGG" id="aup:AsAng_0014870"/>
<protein>
    <submittedName>
        <fullName evidence="3">Sensor histidine kinase</fullName>
    </submittedName>
</protein>
<dbReference type="AlphaFoldDB" id="A0A915YCX3"/>
<dbReference type="RefSeq" id="WP_264792046.1">
    <property type="nucleotide sequence ID" value="NZ_AP026867.1"/>
</dbReference>
<organism evidence="3 4">
    <name type="scientific">Aureispira anguillae</name>
    <dbReference type="NCBI Taxonomy" id="2864201"/>
    <lineage>
        <taxon>Bacteria</taxon>
        <taxon>Pseudomonadati</taxon>
        <taxon>Bacteroidota</taxon>
        <taxon>Saprospiria</taxon>
        <taxon>Saprospirales</taxon>
        <taxon>Saprospiraceae</taxon>
        <taxon>Aureispira</taxon>
    </lineage>
</organism>
<dbReference type="EMBL" id="AP026867">
    <property type="protein sequence ID" value="BDS10778.1"/>
    <property type="molecule type" value="Genomic_DNA"/>
</dbReference>
<feature type="domain" description="Signal transduction histidine kinase internal region" evidence="2">
    <location>
        <begin position="157"/>
        <end position="234"/>
    </location>
</feature>
<reference evidence="3" key="1">
    <citation type="submission" date="2022-09" db="EMBL/GenBank/DDBJ databases">
        <title>Aureispira anguillicida sp. nov., isolated from Leptocephalus of Japanese eel Anguilla japonica.</title>
        <authorList>
            <person name="Yuasa K."/>
            <person name="Mekata T."/>
            <person name="Ikunari K."/>
        </authorList>
    </citation>
    <scope>NUCLEOTIDE SEQUENCE</scope>
    <source>
        <strain evidence="3">EL160426</strain>
    </source>
</reference>
<feature type="transmembrane region" description="Helical" evidence="1">
    <location>
        <begin position="40"/>
        <end position="62"/>
    </location>
</feature>
<name>A0A915YCX3_9BACT</name>
<dbReference type="InterPro" id="IPR050640">
    <property type="entry name" value="Bact_2-comp_sensor_kinase"/>
</dbReference>
<accession>A0A915YCX3</accession>
<dbReference type="InterPro" id="IPR036890">
    <property type="entry name" value="HATPase_C_sf"/>
</dbReference>